<dbReference type="InterPro" id="IPR044926">
    <property type="entry name" value="RGS_subdomain_2"/>
</dbReference>
<reference evidence="4 5" key="1">
    <citation type="submission" date="2016-10" db="EMBL/GenBank/DDBJ databases">
        <title>Genome sequence of the basidiomycete white-rot fungus Trametes pubescens.</title>
        <authorList>
            <person name="Makela M.R."/>
            <person name="Granchi Z."/>
            <person name="Peng M."/>
            <person name="De Vries R.P."/>
            <person name="Grigoriev I."/>
            <person name="Riley R."/>
            <person name="Hilden K."/>
        </authorList>
    </citation>
    <scope>NUCLEOTIDE SEQUENCE [LARGE SCALE GENOMIC DNA]</scope>
    <source>
        <strain evidence="4 5">FBCC735</strain>
    </source>
</reference>
<dbReference type="InterPro" id="IPR016137">
    <property type="entry name" value="RGS"/>
</dbReference>
<dbReference type="PANTHER" id="PTHR13155:SF1">
    <property type="entry name" value="A-KINASE ANCHOR PROTEIN 10, MITOCHONDRIAL"/>
    <property type="match status" value="1"/>
</dbReference>
<dbReference type="Proteomes" id="UP000184267">
    <property type="component" value="Unassembled WGS sequence"/>
</dbReference>
<name>A0A1M2VEL7_TRAPU</name>
<dbReference type="STRING" id="154538.A0A1M2VEL7"/>
<dbReference type="GO" id="GO:0008104">
    <property type="term" value="P:intracellular protein localization"/>
    <property type="evidence" value="ECO:0007669"/>
    <property type="project" value="TreeGrafter"/>
</dbReference>
<evidence type="ECO:0000256" key="1">
    <source>
        <dbReference type="SAM" id="MobiDB-lite"/>
    </source>
</evidence>
<evidence type="ECO:0000313" key="5">
    <source>
        <dbReference type="Proteomes" id="UP000184267"/>
    </source>
</evidence>
<dbReference type="SUPFAM" id="SSF48097">
    <property type="entry name" value="Regulator of G-protein signaling, RGS"/>
    <property type="match status" value="1"/>
</dbReference>
<dbReference type="InterPro" id="IPR036305">
    <property type="entry name" value="RGS_sf"/>
</dbReference>
<feature type="region of interest" description="Disordered" evidence="1">
    <location>
        <begin position="141"/>
        <end position="183"/>
    </location>
</feature>
<feature type="domain" description="RGS" evidence="3">
    <location>
        <begin position="213"/>
        <end position="300"/>
    </location>
</feature>
<feature type="compositionally biased region" description="Low complexity" evidence="1">
    <location>
        <begin position="149"/>
        <end position="160"/>
    </location>
</feature>
<dbReference type="AlphaFoldDB" id="A0A1M2VEL7"/>
<keyword evidence="2" id="KW-0812">Transmembrane</keyword>
<feature type="transmembrane region" description="Helical" evidence="2">
    <location>
        <begin position="410"/>
        <end position="431"/>
    </location>
</feature>
<dbReference type="PANTHER" id="PTHR13155">
    <property type="entry name" value="A-KINASE ANCHOR PROTEINS"/>
    <property type="match status" value="1"/>
</dbReference>
<dbReference type="Gene3D" id="1.10.167.10">
    <property type="entry name" value="Regulator of G-protein Signalling 4, domain 2"/>
    <property type="match status" value="1"/>
</dbReference>
<dbReference type="PROSITE" id="PS50132">
    <property type="entry name" value="RGS"/>
    <property type="match status" value="1"/>
</dbReference>
<gene>
    <name evidence="4" type="ORF">TRAPUB_3183</name>
</gene>
<proteinExistence type="predicted"/>
<dbReference type="OrthoDB" id="5584247at2759"/>
<evidence type="ECO:0000259" key="3">
    <source>
        <dbReference type="PROSITE" id="PS50132"/>
    </source>
</evidence>
<dbReference type="SMART" id="SM00315">
    <property type="entry name" value="RGS"/>
    <property type="match status" value="1"/>
</dbReference>
<organism evidence="4 5">
    <name type="scientific">Trametes pubescens</name>
    <name type="common">White-rot fungus</name>
    <dbReference type="NCBI Taxonomy" id="154538"/>
    <lineage>
        <taxon>Eukaryota</taxon>
        <taxon>Fungi</taxon>
        <taxon>Dikarya</taxon>
        <taxon>Basidiomycota</taxon>
        <taxon>Agaricomycotina</taxon>
        <taxon>Agaricomycetes</taxon>
        <taxon>Polyporales</taxon>
        <taxon>Polyporaceae</taxon>
        <taxon>Trametes</taxon>
    </lineage>
</organism>
<sequence length="436" mass="49378">MDDEQRRQDDWAKDRKHRLPTFTEVLSRRTRPPATETYRLPHARVVIDYASLFLQREGAEDILDFWLDVQQHENLCRAYFKDVRKSGRTIREDWPEYWDYARRRGSIYGTVVGLNPHTGTKRSTASTGEMFSDQDRQNLAATGDEKAARSPSPRMRSTSPGGITAVGTTEPPRSTTPFSLSGRTPTLFKRASRAPTIIPRSQAITRLDLIASAERIYYRYLSPAANTPGSNESHEIYLPPALRIHTFPLSSTHEPRSQNEIALMAQIPDMFHMQKEYCYRAMEQDAFPRFLRAKAFGNLTPVSALVRLIAGLIILWVGLAVGFSLIFLDVQPKSKRFFVSSFSSLPALPSDANEPTAQLFIPYTLAILFLISHQYELDPVLVFLGQSESTPFRTLSIREPYVKKLLLGRAIWVSVLVAACSVALTMIFWAVPGHRL</sequence>
<dbReference type="GO" id="GO:0005886">
    <property type="term" value="C:plasma membrane"/>
    <property type="evidence" value="ECO:0007669"/>
    <property type="project" value="TreeGrafter"/>
</dbReference>
<dbReference type="EMBL" id="MNAD01001364">
    <property type="protein sequence ID" value="OJT05996.1"/>
    <property type="molecule type" value="Genomic_DNA"/>
</dbReference>
<dbReference type="InterPro" id="IPR052246">
    <property type="entry name" value="Cell_Polariz_PKAAnc"/>
</dbReference>
<keyword evidence="2" id="KW-1133">Transmembrane helix</keyword>
<protein>
    <submittedName>
        <fullName evidence="4">Protein rax1</fullName>
    </submittedName>
</protein>
<evidence type="ECO:0000313" key="4">
    <source>
        <dbReference type="EMBL" id="OJT05996.1"/>
    </source>
</evidence>
<comment type="caution">
    <text evidence="4">The sequence shown here is derived from an EMBL/GenBank/DDBJ whole genome shotgun (WGS) entry which is preliminary data.</text>
</comment>
<dbReference type="OMA" id="WAPIREP"/>
<evidence type="ECO:0000256" key="2">
    <source>
        <dbReference type="SAM" id="Phobius"/>
    </source>
</evidence>
<feature type="compositionally biased region" description="Polar residues" evidence="1">
    <location>
        <begin position="171"/>
        <end position="183"/>
    </location>
</feature>
<keyword evidence="5" id="KW-1185">Reference proteome</keyword>
<accession>A0A1M2VEL7</accession>
<keyword evidence="2" id="KW-0472">Membrane</keyword>
<feature type="transmembrane region" description="Helical" evidence="2">
    <location>
        <begin position="304"/>
        <end position="328"/>
    </location>
</feature>